<evidence type="ECO:0000256" key="1">
    <source>
        <dbReference type="ARBA" id="ARBA00004123"/>
    </source>
</evidence>
<keyword evidence="2" id="KW-0479">Metal-binding</keyword>
<dbReference type="AlphaFoldDB" id="K5WP57"/>
<reference evidence="7 8" key="1">
    <citation type="journal article" date="2012" name="BMC Genomics">
        <title>Comparative genomics of the white-rot fungi, Phanerochaete carnosa and P. chrysosporium, to elucidate the genetic basis of the distinct wood types they colonize.</title>
        <authorList>
            <person name="Suzuki H."/>
            <person name="MacDonald J."/>
            <person name="Syed K."/>
            <person name="Salamov A."/>
            <person name="Hori C."/>
            <person name="Aerts A."/>
            <person name="Henrissat B."/>
            <person name="Wiebenga A."/>
            <person name="vanKuyk P.A."/>
            <person name="Barry K."/>
            <person name="Lindquist E."/>
            <person name="LaButti K."/>
            <person name="Lapidus A."/>
            <person name="Lucas S."/>
            <person name="Coutinho P."/>
            <person name="Gong Y."/>
            <person name="Samejima M."/>
            <person name="Mahadevan R."/>
            <person name="Abou-Zaid M."/>
            <person name="de Vries R.P."/>
            <person name="Igarashi K."/>
            <person name="Yadav J.S."/>
            <person name="Grigoriev I.V."/>
            <person name="Master E.R."/>
        </authorList>
    </citation>
    <scope>NUCLEOTIDE SEQUENCE [LARGE SCALE GENOMIC DNA]</scope>
    <source>
        <strain evidence="7 8">HHB-10118-sp</strain>
    </source>
</reference>
<keyword evidence="4" id="KW-0804">Transcription</keyword>
<dbReference type="InterPro" id="IPR050815">
    <property type="entry name" value="TF_fung"/>
</dbReference>
<keyword evidence="8" id="KW-1185">Reference proteome</keyword>
<dbReference type="OrthoDB" id="2309723at2759"/>
<dbReference type="RefSeq" id="XP_007399902.1">
    <property type="nucleotide sequence ID" value="XM_007399840.1"/>
</dbReference>
<evidence type="ECO:0000256" key="2">
    <source>
        <dbReference type="ARBA" id="ARBA00022723"/>
    </source>
</evidence>
<evidence type="ECO:0000256" key="5">
    <source>
        <dbReference type="ARBA" id="ARBA00023242"/>
    </source>
</evidence>
<dbReference type="PROSITE" id="PS50048">
    <property type="entry name" value="ZN2_CY6_FUNGAL_2"/>
    <property type="match status" value="1"/>
</dbReference>
<evidence type="ECO:0000256" key="4">
    <source>
        <dbReference type="ARBA" id="ARBA00023163"/>
    </source>
</evidence>
<accession>K5WP57</accession>
<dbReference type="GeneID" id="18911426"/>
<protein>
    <recommendedName>
        <fullName evidence="6">Zn(2)-C6 fungal-type domain-containing protein</fullName>
    </recommendedName>
</protein>
<dbReference type="GO" id="GO:0006351">
    <property type="term" value="P:DNA-templated transcription"/>
    <property type="evidence" value="ECO:0007669"/>
    <property type="project" value="InterPro"/>
</dbReference>
<dbReference type="STRING" id="650164.K5WP57"/>
<dbReference type="Gene3D" id="4.10.240.10">
    <property type="entry name" value="Zn(2)-C6 fungal-type DNA-binding domain"/>
    <property type="match status" value="1"/>
</dbReference>
<comment type="subcellular location">
    <subcellularLocation>
        <location evidence="1">Nucleus</location>
    </subcellularLocation>
</comment>
<dbReference type="PANTHER" id="PTHR47338:SF29">
    <property type="entry name" value="ZN(2)-C6 FUNGAL-TYPE DOMAIN-CONTAINING PROTEIN"/>
    <property type="match status" value="1"/>
</dbReference>
<dbReference type="KEGG" id="pco:PHACADRAFT_199615"/>
<dbReference type="InterPro" id="IPR001138">
    <property type="entry name" value="Zn2Cys6_DnaBD"/>
</dbReference>
<dbReference type="EMBL" id="JH930476">
    <property type="protein sequence ID" value="EKM52122.1"/>
    <property type="molecule type" value="Genomic_DNA"/>
</dbReference>
<name>K5WP57_PHACS</name>
<dbReference type="PANTHER" id="PTHR47338">
    <property type="entry name" value="ZN(II)2CYS6 TRANSCRIPTION FACTOR (EUROFUNG)-RELATED"/>
    <property type="match status" value="1"/>
</dbReference>
<organism evidence="7 8">
    <name type="scientific">Phanerochaete carnosa (strain HHB-10118-sp)</name>
    <name type="common">White-rot fungus</name>
    <name type="synonym">Peniophora carnosa</name>
    <dbReference type="NCBI Taxonomy" id="650164"/>
    <lineage>
        <taxon>Eukaryota</taxon>
        <taxon>Fungi</taxon>
        <taxon>Dikarya</taxon>
        <taxon>Basidiomycota</taxon>
        <taxon>Agaricomycotina</taxon>
        <taxon>Agaricomycetes</taxon>
        <taxon>Polyporales</taxon>
        <taxon>Phanerochaetaceae</taxon>
        <taxon>Phanerochaete</taxon>
    </lineage>
</organism>
<evidence type="ECO:0000313" key="7">
    <source>
        <dbReference type="EMBL" id="EKM52122.1"/>
    </source>
</evidence>
<feature type="domain" description="Zn(2)-C6 fungal-type" evidence="6">
    <location>
        <begin position="12"/>
        <end position="38"/>
    </location>
</feature>
<dbReference type="Pfam" id="PF00172">
    <property type="entry name" value="Zn_clus"/>
    <property type="match status" value="1"/>
</dbReference>
<evidence type="ECO:0000256" key="3">
    <source>
        <dbReference type="ARBA" id="ARBA00023015"/>
    </source>
</evidence>
<dbReference type="CDD" id="cd12148">
    <property type="entry name" value="fungal_TF_MHR"/>
    <property type="match status" value="1"/>
</dbReference>
<dbReference type="GO" id="GO:0000981">
    <property type="term" value="F:DNA-binding transcription factor activity, RNA polymerase II-specific"/>
    <property type="evidence" value="ECO:0007669"/>
    <property type="project" value="InterPro"/>
</dbReference>
<evidence type="ECO:0000259" key="6">
    <source>
        <dbReference type="PROSITE" id="PS50048"/>
    </source>
</evidence>
<dbReference type="GO" id="GO:0008270">
    <property type="term" value="F:zinc ion binding"/>
    <property type="evidence" value="ECO:0007669"/>
    <property type="project" value="InterPro"/>
</dbReference>
<dbReference type="Proteomes" id="UP000008370">
    <property type="component" value="Unassembled WGS sequence"/>
</dbReference>
<dbReference type="CDD" id="cd00067">
    <property type="entry name" value="GAL4"/>
    <property type="match status" value="1"/>
</dbReference>
<dbReference type="InterPro" id="IPR036864">
    <property type="entry name" value="Zn2-C6_fun-type_DNA-bd_sf"/>
</dbReference>
<dbReference type="InParanoid" id="K5WP57"/>
<keyword evidence="5" id="KW-0539">Nucleus</keyword>
<dbReference type="GO" id="GO:0003677">
    <property type="term" value="F:DNA binding"/>
    <property type="evidence" value="ECO:0007669"/>
    <property type="project" value="InterPro"/>
</dbReference>
<sequence>MAVTYFYRLRFRRRKMRCNGERPSCRQCVQAGILDCEFTDNGPTHSQVLEENVADLEARIQALQGDSGPILLHDPHQSRLSPMGSSSGSTRHEALQKIIQAFLMVGPTFGFFFDFPRFMPRLRSSLPPTDRTPVSALLVRTIELIGTHFSDDAAMRQGEEQKLASVLQAIPASLDRSRLMDTLQAEILLAYYLLHRNRRTEGSYHAAAAVSIAVACKLHKIPWGGSSRPSSPVDDIDNGTRLRAFWTVFALERTWSTWTHSTPAWPVEVVNHGAELISGLGQQGGLMIQDSVLESKTEMPSETLLLLRLKAAILFAEASRVGERLSEMPETNPEFTDLESRINTSLHVVSALELTNRPSHYQCSLLLTRTLLSCAVLQLREYVFSRGNDSDVVMVHAATTAVDGLKNMNVSGLICVDPVYAPLWAMVGRTLIQALTVLSGTPTTASIFLTSSAPNESKISGSLALLFESMASFEQTSPLIKDELEKLRKTAQEKRLAVM</sequence>
<dbReference type="HOGENOM" id="CLU_022337_1_1_1"/>
<gene>
    <name evidence="7" type="ORF">PHACADRAFT_199615</name>
</gene>
<proteinExistence type="predicted"/>
<dbReference type="SMART" id="SM00066">
    <property type="entry name" value="GAL4"/>
    <property type="match status" value="1"/>
</dbReference>
<keyword evidence="3" id="KW-0805">Transcription regulation</keyword>
<evidence type="ECO:0000313" key="8">
    <source>
        <dbReference type="Proteomes" id="UP000008370"/>
    </source>
</evidence>
<dbReference type="GO" id="GO:0005634">
    <property type="term" value="C:nucleus"/>
    <property type="evidence" value="ECO:0007669"/>
    <property type="project" value="UniProtKB-SubCell"/>
</dbReference>
<dbReference type="InterPro" id="IPR007219">
    <property type="entry name" value="XnlR_reg_dom"/>
</dbReference>
<dbReference type="Pfam" id="PF04082">
    <property type="entry name" value="Fungal_trans"/>
    <property type="match status" value="1"/>
</dbReference>